<reference evidence="2 3" key="1">
    <citation type="submission" date="2013-04" db="EMBL/GenBank/DDBJ databases">
        <title>The Genome Sequence of Treponema medium ATCC 700293.</title>
        <authorList>
            <consortium name="The Broad Institute Genomics Platform"/>
            <person name="Earl A."/>
            <person name="Ward D."/>
            <person name="Feldgarden M."/>
            <person name="Gevers D."/>
            <person name="Leonetti C."/>
            <person name="Blanton J.M."/>
            <person name="Dewhirst F.E."/>
            <person name="Izard J."/>
            <person name="Walker B."/>
            <person name="Young S."/>
            <person name="Zeng Q."/>
            <person name="Gargeya S."/>
            <person name="Fitzgerald M."/>
            <person name="Haas B."/>
            <person name="Abouelleil A."/>
            <person name="Allen A.W."/>
            <person name="Alvarado L."/>
            <person name="Arachchi H.M."/>
            <person name="Berlin A.M."/>
            <person name="Chapman S.B."/>
            <person name="Gainer-Dewar J."/>
            <person name="Goldberg J."/>
            <person name="Griggs A."/>
            <person name="Gujja S."/>
            <person name="Hansen M."/>
            <person name="Howarth C."/>
            <person name="Imamovic A."/>
            <person name="Ireland A."/>
            <person name="Larimer J."/>
            <person name="McCowan C."/>
            <person name="Murphy C."/>
            <person name="Pearson M."/>
            <person name="Poon T.W."/>
            <person name="Priest M."/>
            <person name="Roberts A."/>
            <person name="Saif S."/>
            <person name="Shea T."/>
            <person name="Sisk P."/>
            <person name="Sykes S."/>
            <person name="Wortman J."/>
            <person name="Nusbaum C."/>
            <person name="Birren B."/>
        </authorList>
    </citation>
    <scope>NUCLEOTIDE SEQUENCE [LARGE SCALE GENOMIC DNA]</scope>
    <source>
        <strain evidence="2 3">ATCC 700293</strain>
    </source>
</reference>
<protein>
    <recommendedName>
        <fullName evidence="4">Lipoprotein</fullName>
    </recommendedName>
</protein>
<evidence type="ECO:0008006" key="4">
    <source>
        <dbReference type="Google" id="ProtNLM"/>
    </source>
</evidence>
<feature type="signal peptide" evidence="1">
    <location>
        <begin position="1"/>
        <end position="20"/>
    </location>
</feature>
<keyword evidence="1" id="KW-0732">Signal</keyword>
<dbReference type="EMBL" id="ATFE01000016">
    <property type="protein sequence ID" value="EPF27659.1"/>
    <property type="molecule type" value="Genomic_DNA"/>
</dbReference>
<proteinExistence type="predicted"/>
<evidence type="ECO:0000313" key="3">
    <source>
        <dbReference type="Proteomes" id="UP000014634"/>
    </source>
</evidence>
<comment type="caution">
    <text evidence="2">The sequence shown here is derived from an EMBL/GenBank/DDBJ whole genome shotgun (WGS) entry which is preliminary data.</text>
</comment>
<gene>
    <name evidence="2" type="ORF">HMPREF9195_02157</name>
</gene>
<accession>A0AA87TDZ7</accession>
<evidence type="ECO:0000256" key="1">
    <source>
        <dbReference type="SAM" id="SignalP"/>
    </source>
</evidence>
<dbReference type="RefSeq" id="WP_016524081.1">
    <property type="nucleotide sequence ID" value="NZ_KE332517.1"/>
</dbReference>
<dbReference type="AlphaFoldDB" id="A0AA87TDZ7"/>
<dbReference type="Proteomes" id="UP000014634">
    <property type="component" value="Unassembled WGS sequence"/>
</dbReference>
<sequence length="209" mass="24407">MVKYKTLIFVLMTCWLLLNSCNKSKTIAHNDTNIIRENRYAATTLSAVIIGSSILEIKDKNGHLVLRYSWDEAQSRYPNADTIYDLGWDDSNKNYWFWSITPTHISYIAKYNVDKKELCYFDAPDDICGYNEYCFDTNKAILIYSNWFNPQSPEDEKEILSSQIILKKYNVEQKKISIIETNIGNKYSPVLENGLIKYHVREEVKILSD</sequence>
<organism evidence="2 3">
    <name type="scientific">Treponema medium ATCC 700293</name>
    <dbReference type="NCBI Taxonomy" id="1125700"/>
    <lineage>
        <taxon>Bacteria</taxon>
        <taxon>Pseudomonadati</taxon>
        <taxon>Spirochaetota</taxon>
        <taxon>Spirochaetia</taxon>
        <taxon>Spirochaetales</taxon>
        <taxon>Treponemataceae</taxon>
        <taxon>Treponema</taxon>
    </lineage>
</organism>
<evidence type="ECO:0000313" key="2">
    <source>
        <dbReference type="EMBL" id="EPF27659.1"/>
    </source>
</evidence>
<name>A0AA87TDZ7_TREMD</name>
<feature type="chain" id="PRO_5041713120" description="Lipoprotein" evidence="1">
    <location>
        <begin position="21"/>
        <end position="209"/>
    </location>
</feature>